<dbReference type="PANTHER" id="PTHR30561:SF0">
    <property type="entry name" value="GUANIDINIUM EXPORTER"/>
    <property type="match status" value="1"/>
</dbReference>
<dbReference type="GO" id="GO:0022857">
    <property type="term" value="F:transmembrane transporter activity"/>
    <property type="evidence" value="ECO:0007669"/>
    <property type="project" value="InterPro"/>
</dbReference>
<dbReference type="PANTHER" id="PTHR30561">
    <property type="entry name" value="SMR FAMILY PROTON-DEPENDENT DRUG EFFLUX TRANSPORTER SUGE"/>
    <property type="match status" value="1"/>
</dbReference>
<dbReference type="SUPFAM" id="SSF103481">
    <property type="entry name" value="Multidrug resistance efflux transporter EmrE"/>
    <property type="match status" value="1"/>
</dbReference>
<organism evidence="11 12">
    <name type="scientific">Corynebacterium provencense</name>
    <dbReference type="NCBI Taxonomy" id="1737425"/>
    <lineage>
        <taxon>Bacteria</taxon>
        <taxon>Bacillati</taxon>
        <taxon>Actinomycetota</taxon>
        <taxon>Actinomycetes</taxon>
        <taxon>Mycobacteriales</taxon>
        <taxon>Corynebacteriaceae</taxon>
        <taxon>Corynebacterium</taxon>
    </lineage>
</organism>
<dbReference type="OrthoDB" id="21828at2"/>
<feature type="transmembrane region" description="Helical" evidence="10">
    <location>
        <begin position="84"/>
        <end position="103"/>
    </location>
</feature>
<evidence type="ECO:0000256" key="6">
    <source>
        <dbReference type="ARBA" id="ARBA00022989"/>
    </source>
</evidence>
<dbReference type="KEGG" id="cpre:Csp1_19660"/>
<evidence type="ECO:0000256" key="8">
    <source>
        <dbReference type="ARBA" id="ARBA00023251"/>
    </source>
</evidence>
<keyword evidence="12" id="KW-1185">Reference proteome</keyword>
<dbReference type="InterPro" id="IPR000390">
    <property type="entry name" value="Small_drug/metabolite_transptr"/>
</dbReference>
<accession>A0A2Z3YNB1</accession>
<proteinExistence type="inferred from homology"/>
<comment type="similarity">
    <text evidence="2">Belongs to the drug/metabolite transporter (DMT) superfamily. Small multidrug resistance (SMR) (TC 2.A.7.1) family. Mmr subfamily.</text>
</comment>
<evidence type="ECO:0000256" key="10">
    <source>
        <dbReference type="SAM" id="Phobius"/>
    </source>
</evidence>
<feature type="transmembrane region" description="Helical" evidence="10">
    <location>
        <begin position="29"/>
        <end position="50"/>
    </location>
</feature>
<evidence type="ECO:0000256" key="3">
    <source>
        <dbReference type="ARBA" id="ARBA00022448"/>
    </source>
</evidence>
<dbReference type="GO" id="GO:0005886">
    <property type="term" value="C:plasma membrane"/>
    <property type="evidence" value="ECO:0007669"/>
    <property type="project" value="UniProtKB-SubCell"/>
</dbReference>
<dbReference type="RefSeq" id="WP_066587897.1">
    <property type="nucleotide sequence ID" value="NZ_CABKVS010000002.1"/>
</dbReference>
<evidence type="ECO:0000256" key="4">
    <source>
        <dbReference type="ARBA" id="ARBA00022475"/>
    </source>
</evidence>
<dbReference type="Pfam" id="PF00893">
    <property type="entry name" value="Multi_Drug_Res"/>
    <property type="match status" value="1"/>
</dbReference>
<keyword evidence="4" id="KW-1003">Cell membrane</keyword>
<sequence>MAWIVLVVAGLCEPVWVTALGKVDSVTRVGPIAVFLIFLTVSLAGLSLALRELPTGVAYAVWVAIGAVSTVALGVLTGEESLTVMKAVFLAVIIAGVVGLKIVS</sequence>
<keyword evidence="6 10" id="KW-1133">Transmembrane helix</keyword>
<dbReference type="Proteomes" id="UP000247696">
    <property type="component" value="Chromosome"/>
</dbReference>
<evidence type="ECO:0000256" key="1">
    <source>
        <dbReference type="ARBA" id="ARBA00004651"/>
    </source>
</evidence>
<name>A0A2Z3YNB1_9CORY</name>
<dbReference type="InterPro" id="IPR045324">
    <property type="entry name" value="Small_multidrug_res"/>
</dbReference>
<keyword evidence="8" id="KW-0046">Antibiotic resistance</keyword>
<reference evidence="12" key="1">
    <citation type="submission" date="2017-11" db="EMBL/GenBank/DDBJ databases">
        <title>Otitis media/interna in a cat caused by the recently described species Corynebacterium provencense.</title>
        <authorList>
            <person name="Kittl S."/>
            <person name="Brodard I."/>
            <person name="Rychener L."/>
            <person name="Jores J."/>
            <person name="Roosje P."/>
            <person name="Gobeli Brawand S."/>
        </authorList>
    </citation>
    <scope>NUCLEOTIDE SEQUENCE [LARGE SCALE GENOMIC DNA]</scope>
    <source>
        <strain evidence="12">17KM38</strain>
    </source>
</reference>
<keyword evidence="3" id="KW-0813">Transport</keyword>
<evidence type="ECO:0000256" key="9">
    <source>
        <dbReference type="RuleBase" id="RU003942"/>
    </source>
</evidence>
<dbReference type="InterPro" id="IPR037185">
    <property type="entry name" value="EmrE-like"/>
</dbReference>
<gene>
    <name evidence="11" type="primary">sugE</name>
    <name evidence="11" type="ORF">Csp1_19660</name>
</gene>
<feature type="transmembrane region" description="Helical" evidence="10">
    <location>
        <begin position="57"/>
        <end position="78"/>
    </location>
</feature>
<comment type="subcellular location">
    <subcellularLocation>
        <location evidence="1 9">Cell membrane</location>
        <topology evidence="1 9">Multi-pass membrane protein</topology>
    </subcellularLocation>
</comment>
<evidence type="ECO:0000313" key="12">
    <source>
        <dbReference type="Proteomes" id="UP000247696"/>
    </source>
</evidence>
<evidence type="ECO:0000256" key="5">
    <source>
        <dbReference type="ARBA" id="ARBA00022692"/>
    </source>
</evidence>
<dbReference type="GO" id="GO:0046677">
    <property type="term" value="P:response to antibiotic"/>
    <property type="evidence" value="ECO:0007669"/>
    <property type="project" value="UniProtKB-KW"/>
</dbReference>
<protein>
    <submittedName>
        <fullName evidence="11">Quaternary ammonium compound-resistance protein SugE</fullName>
    </submittedName>
</protein>
<keyword evidence="5 9" id="KW-0812">Transmembrane</keyword>
<evidence type="ECO:0000256" key="2">
    <source>
        <dbReference type="ARBA" id="ARBA00007822"/>
    </source>
</evidence>
<dbReference type="EMBL" id="CP024988">
    <property type="protein sequence ID" value="AWT26735.1"/>
    <property type="molecule type" value="Genomic_DNA"/>
</dbReference>
<dbReference type="Gene3D" id="1.10.3730.20">
    <property type="match status" value="1"/>
</dbReference>
<evidence type="ECO:0000256" key="7">
    <source>
        <dbReference type="ARBA" id="ARBA00023136"/>
    </source>
</evidence>
<keyword evidence="7 10" id="KW-0472">Membrane</keyword>
<evidence type="ECO:0000313" key="11">
    <source>
        <dbReference type="EMBL" id="AWT26735.1"/>
    </source>
</evidence>
<dbReference type="AlphaFoldDB" id="A0A2Z3YNB1"/>